<name>A0A2K9LMI5_9GAMM</name>
<evidence type="ECO:0000313" key="1">
    <source>
        <dbReference type="EMBL" id="AUM12014.1"/>
    </source>
</evidence>
<dbReference type="AlphaFoldDB" id="A0A2K9LMI5"/>
<organism evidence="1 2">
    <name type="scientific">Ketobacter alkanivorans</name>
    <dbReference type="NCBI Taxonomy" id="1917421"/>
    <lineage>
        <taxon>Bacteria</taxon>
        <taxon>Pseudomonadati</taxon>
        <taxon>Pseudomonadota</taxon>
        <taxon>Gammaproteobacteria</taxon>
        <taxon>Pseudomonadales</taxon>
        <taxon>Ketobacteraceae</taxon>
        <taxon>Ketobacter</taxon>
    </lineage>
</organism>
<dbReference type="SUPFAM" id="SSF51182">
    <property type="entry name" value="RmlC-like cupins"/>
    <property type="match status" value="1"/>
</dbReference>
<dbReference type="InterPro" id="IPR011051">
    <property type="entry name" value="RmlC_Cupin_sf"/>
</dbReference>
<dbReference type="OrthoDB" id="582598at2"/>
<reference evidence="2" key="1">
    <citation type="submission" date="2017-08" db="EMBL/GenBank/DDBJ databases">
        <title>Direct submision.</title>
        <authorList>
            <person name="Kim S.-J."/>
            <person name="Rhee S.-K."/>
        </authorList>
    </citation>
    <scope>NUCLEOTIDE SEQUENCE [LARGE SCALE GENOMIC DNA]</scope>
    <source>
        <strain evidence="2">GI5</strain>
    </source>
</reference>
<dbReference type="Gene3D" id="2.60.120.10">
    <property type="entry name" value="Jelly Rolls"/>
    <property type="match status" value="1"/>
</dbReference>
<evidence type="ECO:0008006" key="3">
    <source>
        <dbReference type="Google" id="ProtNLM"/>
    </source>
</evidence>
<dbReference type="KEGG" id="kak:Kalk_06075"/>
<protein>
    <recommendedName>
        <fullName evidence="3">AraC-type arabinose-binding/dimerisation domain-containing protein</fullName>
    </recommendedName>
</protein>
<proteinExistence type="predicted"/>
<gene>
    <name evidence="1" type="ORF">Kalk_06075</name>
</gene>
<dbReference type="InterPro" id="IPR014710">
    <property type="entry name" value="RmlC-like_jellyroll"/>
</dbReference>
<keyword evidence="2" id="KW-1185">Reference proteome</keyword>
<dbReference type="RefSeq" id="WP_101893351.1">
    <property type="nucleotide sequence ID" value="NZ_CP022684.1"/>
</dbReference>
<accession>A0A2K9LMI5</accession>
<evidence type="ECO:0000313" key="2">
    <source>
        <dbReference type="Proteomes" id="UP000235116"/>
    </source>
</evidence>
<dbReference type="Proteomes" id="UP000235116">
    <property type="component" value="Chromosome"/>
</dbReference>
<sequence length="103" mass="12005">MSLFQNKSDYFLKGEDQLDVFHLGPHGCDVMFSRYEADTAVNTAINAVNCKCLVVQGTLSLTIDQHRTHYQTGDWFEIPRHTEYDLHYNSDCSIIEFWFDPPR</sequence>
<dbReference type="EMBL" id="CP022684">
    <property type="protein sequence ID" value="AUM12014.1"/>
    <property type="molecule type" value="Genomic_DNA"/>
</dbReference>